<comment type="caution">
    <text evidence="3">The sequence shown here is derived from an EMBL/GenBank/DDBJ whole genome shotgun (WGS) entry which is preliminary data.</text>
</comment>
<dbReference type="InterPro" id="IPR027417">
    <property type="entry name" value="P-loop_NTPase"/>
</dbReference>
<evidence type="ECO:0000313" key="4">
    <source>
        <dbReference type="Proteomes" id="UP001530315"/>
    </source>
</evidence>
<keyword evidence="4" id="KW-1185">Reference proteome</keyword>
<dbReference type="AlphaFoldDB" id="A0ABD3PR83"/>
<keyword evidence="2" id="KW-1133">Transmembrane helix</keyword>
<dbReference type="Proteomes" id="UP001530315">
    <property type="component" value="Unassembled WGS sequence"/>
</dbReference>
<feature type="region of interest" description="Disordered" evidence="1">
    <location>
        <begin position="1"/>
        <end position="44"/>
    </location>
</feature>
<evidence type="ECO:0000256" key="1">
    <source>
        <dbReference type="SAM" id="MobiDB-lite"/>
    </source>
</evidence>
<proteinExistence type="predicted"/>
<sequence length="437" mass="48333">MAREIASRRRNGGGDEGQASSRSNRRTSAHDSGSVRRNYSSRPPAPRPSFVVVVVVAIAFVGFCLVNVRLATRLGEGGAGAGGVTSSHPPPSRGDATGGEIAPSPAAAAARDRDANDDRVLAHFRRAGVDLDAASMRRLPTWSEIESLIGTEAVVLGLDKCEDFRENVPPLRRMLGSAGMFNSGTNLVTSLMKANCVIPERFEKYGPNATKEQYGIRWQCPWGKHTPVQLRHDHLAPKAKDQNADDCLPIVTIRNPFTWMKSMCRLPYSAIWDRRDSGAGRKDVCPHLVYADSPSGVRMPVPLEFKFSGHSLSYDSLAHLWNEWYAGYWRNADGFPFLMVRLEDLVFRQYETTRIICECAGGAVAPEDDFKYIVNSAKIGPAHGKKIDRTDMVDAWVKYGKPMAARAEFSDLDYDAAVDFVSRELMEKMGYKYPPSK</sequence>
<protein>
    <recommendedName>
        <fullName evidence="5">Sulfotransferase domain-containing protein</fullName>
    </recommendedName>
</protein>
<accession>A0ABD3PR83</accession>
<name>A0ABD3PR83_9STRA</name>
<dbReference type="EMBL" id="JALLAZ020000668">
    <property type="protein sequence ID" value="KAL3789826.1"/>
    <property type="molecule type" value="Genomic_DNA"/>
</dbReference>
<feature type="transmembrane region" description="Helical" evidence="2">
    <location>
        <begin position="50"/>
        <end position="68"/>
    </location>
</feature>
<keyword evidence="2" id="KW-0812">Transmembrane</keyword>
<dbReference type="SUPFAM" id="SSF52540">
    <property type="entry name" value="P-loop containing nucleoside triphosphate hydrolases"/>
    <property type="match status" value="1"/>
</dbReference>
<evidence type="ECO:0008006" key="5">
    <source>
        <dbReference type="Google" id="ProtNLM"/>
    </source>
</evidence>
<evidence type="ECO:0000256" key="2">
    <source>
        <dbReference type="SAM" id="Phobius"/>
    </source>
</evidence>
<organism evidence="3 4">
    <name type="scientific">Stephanodiscus triporus</name>
    <dbReference type="NCBI Taxonomy" id="2934178"/>
    <lineage>
        <taxon>Eukaryota</taxon>
        <taxon>Sar</taxon>
        <taxon>Stramenopiles</taxon>
        <taxon>Ochrophyta</taxon>
        <taxon>Bacillariophyta</taxon>
        <taxon>Coscinodiscophyceae</taxon>
        <taxon>Thalassiosirophycidae</taxon>
        <taxon>Stephanodiscales</taxon>
        <taxon>Stephanodiscaceae</taxon>
        <taxon>Stephanodiscus</taxon>
    </lineage>
</organism>
<feature type="region of interest" description="Disordered" evidence="1">
    <location>
        <begin position="78"/>
        <end position="114"/>
    </location>
</feature>
<reference evidence="3 4" key="1">
    <citation type="submission" date="2024-10" db="EMBL/GenBank/DDBJ databases">
        <title>Updated reference genomes for cyclostephanoid diatoms.</title>
        <authorList>
            <person name="Roberts W.R."/>
            <person name="Alverson A.J."/>
        </authorList>
    </citation>
    <scope>NUCLEOTIDE SEQUENCE [LARGE SCALE GENOMIC DNA]</scope>
    <source>
        <strain evidence="3 4">AJA276-08</strain>
    </source>
</reference>
<dbReference type="Gene3D" id="3.40.50.300">
    <property type="entry name" value="P-loop containing nucleotide triphosphate hydrolases"/>
    <property type="match status" value="1"/>
</dbReference>
<keyword evidence="2" id="KW-0472">Membrane</keyword>
<gene>
    <name evidence="3" type="ORF">ACHAW5_011249</name>
</gene>
<evidence type="ECO:0000313" key="3">
    <source>
        <dbReference type="EMBL" id="KAL3789826.1"/>
    </source>
</evidence>